<dbReference type="Gene3D" id="3.20.20.70">
    <property type="entry name" value="Aldolase class I"/>
    <property type="match status" value="1"/>
</dbReference>
<evidence type="ECO:0000256" key="7">
    <source>
        <dbReference type="ARBA" id="ARBA00022691"/>
    </source>
</evidence>
<dbReference type="UniPathway" id="UPA00078">
    <property type="reaction ID" value="UER00162"/>
</dbReference>
<dbReference type="GO" id="GO:0051539">
    <property type="term" value="F:4 iron, 4 sulfur cluster binding"/>
    <property type="evidence" value="ECO:0007669"/>
    <property type="project" value="UniProtKB-KW"/>
</dbReference>
<dbReference type="PROSITE" id="PS51918">
    <property type="entry name" value="RADICAL_SAM"/>
    <property type="match status" value="1"/>
</dbReference>
<dbReference type="SFLD" id="SFLDG01278">
    <property type="entry name" value="biotin_synthase_like"/>
    <property type="match status" value="1"/>
</dbReference>
<keyword evidence="10" id="KW-0093">Biotin biosynthesis</keyword>
<evidence type="ECO:0000256" key="3">
    <source>
        <dbReference type="ARBA" id="ARBA00010765"/>
    </source>
</evidence>
<dbReference type="GO" id="GO:0046872">
    <property type="term" value="F:metal ion binding"/>
    <property type="evidence" value="ECO:0007669"/>
    <property type="project" value="UniProtKB-KW"/>
</dbReference>
<dbReference type="InterPro" id="IPR024177">
    <property type="entry name" value="Biotin_synthase"/>
</dbReference>
<evidence type="ECO:0000256" key="1">
    <source>
        <dbReference type="ARBA" id="ARBA00001966"/>
    </source>
</evidence>
<dbReference type="Pfam" id="PF04055">
    <property type="entry name" value="Radical_SAM"/>
    <property type="match status" value="1"/>
</dbReference>
<reference evidence="15" key="1">
    <citation type="journal article" date="2017" name="Appl. Environ. Microbiol.">
        <title>Molecular characterization of an Endozoicomonas-like organism causing infection in king scallop Pecten maximus L.</title>
        <authorList>
            <person name="Cano I."/>
            <person name="van Aerle R."/>
            <person name="Ross S."/>
            <person name="Verner-Jeffreys D.W."/>
            <person name="Paley R.K."/>
            <person name="Rimmer G."/>
            <person name="Ryder D."/>
            <person name="Hooper P."/>
            <person name="Stone D."/>
            <person name="Feist S.W."/>
        </authorList>
    </citation>
    <scope>NUCLEOTIDE SEQUENCE</scope>
</reference>
<dbReference type="SFLD" id="SFLDG01060">
    <property type="entry name" value="BATS_domain_containing"/>
    <property type="match status" value="1"/>
</dbReference>
<protein>
    <recommendedName>
        <fullName evidence="4">biotin synthase</fullName>
        <ecNumber evidence="4">2.8.1.6</ecNumber>
    </recommendedName>
</protein>
<dbReference type="SMART" id="SM00876">
    <property type="entry name" value="BATS"/>
    <property type="match status" value="1"/>
</dbReference>
<dbReference type="PANTHER" id="PTHR22976:SF2">
    <property type="entry name" value="BIOTIN SYNTHASE, MITOCHONDRIAL"/>
    <property type="match status" value="1"/>
</dbReference>
<dbReference type="PIRSF" id="PIRSF001619">
    <property type="entry name" value="Biotin_synth"/>
    <property type="match status" value="1"/>
</dbReference>
<dbReference type="InterPro" id="IPR007197">
    <property type="entry name" value="rSAM"/>
</dbReference>
<comment type="cofactor">
    <cofactor evidence="1">
        <name>[4Fe-4S] cluster</name>
        <dbReference type="ChEBI" id="CHEBI:49883"/>
    </cofactor>
</comment>
<accession>A0A2H9T9C2</accession>
<dbReference type="InterPro" id="IPR010722">
    <property type="entry name" value="BATS_dom"/>
</dbReference>
<evidence type="ECO:0000256" key="11">
    <source>
        <dbReference type="ARBA" id="ARBA00023004"/>
    </source>
</evidence>
<dbReference type="Pfam" id="PF06968">
    <property type="entry name" value="BATS"/>
    <property type="match status" value="1"/>
</dbReference>
<dbReference type="InterPro" id="IPR013785">
    <property type="entry name" value="Aldolase_TIM"/>
</dbReference>
<evidence type="ECO:0000256" key="9">
    <source>
        <dbReference type="ARBA" id="ARBA00022723"/>
    </source>
</evidence>
<dbReference type="FunFam" id="3.20.20.70:FF:000011">
    <property type="entry name" value="Biotin synthase"/>
    <property type="match status" value="1"/>
</dbReference>
<comment type="caution">
    <text evidence="15">The sequence shown here is derived from an EMBL/GenBank/DDBJ whole genome shotgun (WGS) entry which is preliminary data.</text>
</comment>
<keyword evidence="6 15" id="KW-0808">Transferase</keyword>
<sequence>MISASSQQSDARADAAIRHDWTQEEVLALFQLPFNDLLFRAQLVHRQYFDPNKIQLSTLLSIKTGACPEDCKYCPQSGHYNTGLKKEKLMAVQKVLEAAKKAKDAGATRFCMGAAWRNPPEKDMPYIVEMIEGVRDLGMETCMTLGMLSGSQASILAEAGLDYYNHNLDTSPDFYGNIITTRTYADRLTTLAHVRDAGIKVCSGGILGMGESLQDRAGLLIALANLPKQPESVPINILVRVPGTPLESAREVDGLDFVRTAAVARIMMPKSYVRFSAGRESLSEEIQALAFLAGINSIFMGCKLLTTPNPDEDHDFQLLNKLGIAPEAVTLPGDDLVKEQTVIQKVIDNRESAADAPYYDAIAAGRVTEKPEMQDTL</sequence>
<keyword evidence="11" id="KW-0408">Iron</keyword>
<evidence type="ECO:0000256" key="2">
    <source>
        <dbReference type="ARBA" id="ARBA00004942"/>
    </source>
</evidence>
<organism evidence="15">
    <name type="scientific">invertebrate metagenome</name>
    <dbReference type="NCBI Taxonomy" id="1711999"/>
    <lineage>
        <taxon>unclassified sequences</taxon>
        <taxon>metagenomes</taxon>
        <taxon>organismal metagenomes</taxon>
    </lineage>
</organism>
<dbReference type="SFLD" id="SFLDS00029">
    <property type="entry name" value="Radical_SAM"/>
    <property type="match status" value="1"/>
</dbReference>
<keyword evidence="5" id="KW-0004">4Fe-4S</keyword>
<dbReference type="CDD" id="cd01335">
    <property type="entry name" value="Radical_SAM"/>
    <property type="match status" value="1"/>
</dbReference>
<dbReference type="GO" id="GO:0051537">
    <property type="term" value="F:2 iron, 2 sulfur cluster binding"/>
    <property type="evidence" value="ECO:0007669"/>
    <property type="project" value="UniProtKB-KW"/>
</dbReference>
<dbReference type="GO" id="GO:0009102">
    <property type="term" value="P:biotin biosynthetic process"/>
    <property type="evidence" value="ECO:0007669"/>
    <property type="project" value="UniProtKB-UniPathway"/>
</dbReference>
<evidence type="ECO:0000256" key="6">
    <source>
        <dbReference type="ARBA" id="ARBA00022679"/>
    </source>
</evidence>
<dbReference type="GO" id="GO:0004076">
    <property type="term" value="F:biotin synthase activity"/>
    <property type="evidence" value="ECO:0007669"/>
    <property type="project" value="UniProtKB-EC"/>
</dbReference>
<keyword evidence="7" id="KW-0949">S-adenosyl-L-methionine</keyword>
<evidence type="ECO:0000313" key="15">
    <source>
        <dbReference type="EMBL" id="PJE79826.1"/>
    </source>
</evidence>
<evidence type="ECO:0000256" key="12">
    <source>
        <dbReference type="ARBA" id="ARBA00023014"/>
    </source>
</evidence>
<dbReference type="NCBIfam" id="TIGR00433">
    <property type="entry name" value="bioB"/>
    <property type="match status" value="1"/>
</dbReference>
<evidence type="ECO:0000256" key="4">
    <source>
        <dbReference type="ARBA" id="ARBA00012236"/>
    </source>
</evidence>
<keyword evidence="9" id="KW-0479">Metal-binding</keyword>
<comment type="similarity">
    <text evidence="3">Belongs to the radical SAM superfamily. Biotin synthase family.</text>
</comment>
<dbReference type="SUPFAM" id="SSF102114">
    <property type="entry name" value="Radical SAM enzymes"/>
    <property type="match status" value="1"/>
</dbReference>
<evidence type="ECO:0000256" key="8">
    <source>
        <dbReference type="ARBA" id="ARBA00022714"/>
    </source>
</evidence>
<dbReference type="SFLD" id="SFLDF00272">
    <property type="entry name" value="biotin_synthase"/>
    <property type="match status" value="1"/>
</dbReference>
<dbReference type="HAMAP" id="MF_01694">
    <property type="entry name" value="BioB"/>
    <property type="match status" value="1"/>
</dbReference>
<evidence type="ECO:0000259" key="14">
    <source>
        <dbReference type="PROSITE" id="PS51918"/>
    </source>
</evidence>
<comment type="cofactor">
    <cofactor evidence="13">
        <name>[2Fe-2S] cluster</name>
        <dbReference type="ChEBI" id="CHEBI:190135"/>
    </cofactor>
</comment>
<dbReference type="InterPro" id="IPR006638">
    <property type="entry name" value="Elp3/MiaA/NifB-like_rSAM"/>
</dbReference>
<comment type="pathway">
    <text evidence="2">Cofactor biosynthesis; biotin biosynthesis; biotin from 7,8-diaminononanoate: step 2/2.</text>
</comment>
<evidence type="ECO:0000256" key="13">
    <source>
        <dbReference type="ARBA" id="ARBA00034078"/>
    </source>
</evidence>
<name>A0A2H9T9C2_9ZZZZ</name>
<gene>
    <name evidence="15" type="primary">bioB_1</name>
    <name evidence="15" type="ORF">CI610_01182</name>
</gene>
<dbReference type="AlphaFoldDB" id="A0A2H9T9C2"/>
<dbReference type="EMBL" id="NSIT01000045">
    <property type="protein sequence ID" value="PJE79826.1"/>
    <property type="molecule type" value="Genomic_DNA"/>
</dbReference>
<dbReference type="EC" id="2.8.1.6" evidence="4"/>
<evidence type="ECO:0000256" key="5">
    <source>
        <dbReference type="ARBA" id="ARBA00022485"/>
    </source>
</evidence>
<dbReference type="PANTHER" id="PTHR22976">
    <property type="entry name" value="BIOTIN SYNTHASE"/>
    <property type="match status" value="1"/>
</dbReference>
<feature type="domain" description="Radical SAM core" evidence="14">
    <location>
        <begin position="52"/>
        <end position="276"/>
    </location>
</feature>
<proteinExistence type="inferred from homology"/>
<dbReference type="SMART" id="SM00729">
    <property type="entry name" value="Elp3"/>
    <property type="match status" value="1"/>
</dbReference>
<dbReference type="InterPro" id="IPR002684">
    <property type="entry name" value="Biotin_synth/BioAB"/>
</dbReference>
<evidence type="ECO:0000256" key="10">
    <source>
        <dbReference type="ARBA" id="ARBA00022756"/>
    </source>
</evidence>
<dbReference type="InterPro" id="IPR058240">
    <property type="entry name" value="rSAM_sf"/>
</dbReference>
<keyword evidence="12" id="KW-0411">Iron-sulfur</keyword>
<keyword evidence="8" id="KW-0001">2Fe-2S</keyword>